<evidence type="ECO:0000256" key="4">
    <source>
        <dbReference type="ARBA" id="ARBA00004906"/>
    </source>
</evidence>
<feature type="domain" description="RING-type" evidence="14">
    <location>
        <begin position="203"/>
        <end position="248"/>
    </location>
</feature>
<evidence type="ECO:0000259" key="15">
    <source>
        <dbReference type="PROSITE" id="PS51873"/>
    </source>
</evidence>
<dbReference type="HOGENOM" id="CLU_022048_8_0_1"/>
<keyword evidence="21" id="KW-1267">Proteomics identification</keyword>
<dbReference type="SMART" id="SM00647">
    <property type="entry name" value="IBR"/>
    <property type="match status" value="2"/>
</dbReference>
<evidence type="ECO:0007829" key="21">
    <source>
        <dbReference type="PeptideAtlas" id="Q84RJ8"/>
    </source>
</evidence>
<dbReference type="PROSITE" id="PS51873">
    <property type="entry name" value="TRIAD"/>
    <property type="match status" value="1"/>
</dbReference>
<proteinExistence type="evidence at protein level"/>
<dbReference type="Araport" id="AT2G19610"/>
<dbReference type="PROSITE" id="PS50089">
    <property type="entry name" value="ZF_RING_2"/>
    <property type="match status" value="1"/>
</dbReference>
<evidence type="ECO:0000259" key="14">
    <source>
        <dbReference type="PROSITE" id="PS50089"/>
    </source>
</evidence>
<dbReference type="FunFam" id="3.30.420.10:FF:000154">
    <property type="entry name" value="RBR-type E3 ubiquitin transferase"/>
    <property type="match status" value="1"/>
</dbReference>
<evidence type="ECO:0000256" key="13">
    <source>
        <dbReference type="PROSITE-ProRule" id="PRU00175"/>
    </source>
</evidence>
<reference evidence="19 20" key="1">
    <citation type="journal article" date="1999" name="Nature">
        <title>Sequence and analysis of chromosome 2 of the plant Arabidopsis thaliana.</title>
        <authorList>
            <person name="Lin X."/>
            <person name="Kaul S."/>
            <person name="Rounsley S."/>
            <person name="Shea T.P."/>
            <person name="Benito M.I."/>
            <person name="Town C.D."/>
            <person name="Fujii C.Y."/>
            <person name="Mason T."/>
            <person name="Bowman C.L."/>
            <person name="Barnstead M."/>
            <person name="Feldblyum T.V."/>
            <person name="Buell C.R."/>
            <person name="Ketchum K.A."/>
            <person name="Lee J."/>
            <person name="Ronning C.M."/>
            <person name="Koo H.L."/>
            <person name="Moffat K.S."/>
            <person name="Cronin L.A."/>
            <person name="Shen M."/>
            <person name="Pai G."/>
            <person name="Van Aken S."/>
            <person name="Umayam L."/>
            <person name="Tallon L.J."/>
            <person name="Gill J.E."/>
            <person name="Adams M.D."/>
            <person name="Carrera A.J."/>
            <person name="Creasy T.H."/>
            <person name="Goodman H.M."/>
            <person name="Somerville C.R."/>
            <person name="Copenhaver G.P."/>
            <person name="Preuss D."/>
            <person name="Nierman W.C."/>
            <person name="White O."/>
            <person name="Eisen J.A."/>
            <person name="Salzberg S.L."/>
            <person name="Fraser C.M."/>
            <person name="Venter J.C."/>
        </authorList>
    </citation>
    <scope>NUCLEOTIDE SEQUENCE [LARGE SCALE GENOMIC DNA]</scope>
    <source>
        <strain evidence="20">cv. Columbia</strain>
    </source>
</reference>
<dbReference type="InterPro" id="IPR002156">
    <property type="entry name" value="RNaseH_domain"/>
</dbReference>
<evidence type="ECO:0000256" key="2">
    <source>
        <dbReference type="ARBA" id="ARBA00001947"/>
    </source>
</evidence>
<dbReference type="ExpressionAtlas" id="Q84RJ8">
    <property type="expression patterns" value="baseline and differential"/>
</dbReference>
<dbReference type="STRING" id="3702.Q84RJ8"/>
<accession>Q84RJ8</accession>
<evidence type="ECO:0000256" key="3">
    <source>
        <dbReference type="ARBA" id="ARBA00003976"/>
    </source>
</evidence>
<keyword evidence="9" id="KW-0677">Repeat</keyword>
<evidence type="ECO:0000256" key="10">
    <source>
        <dbReference type="ARBA" id="ARBA00022771"/>
    </source>
</evidence>
<dbReference type="PROSITE" id="PS00518">
    <property type="entry name" value="ZF_RING_1"/>
    <property type="match status" value="1"/>
</dbReference>
<evidence type="ECO:0000313" key="16">
    <source>
        <dbReference type="Araport" id="AT2G19610"/>
    </source>
</evidence>
<evidence type="ECO:0000256" key="9">
    <source>
        <dbReference type="ARBA" id="ARBA00022737"/>
    </source>
</evidence>
<dbReference type="AlphaFoldDB" id="Q84RJ8"/>
<reference evidence="18" key="4">
    <citation type="submission" date="2004-10" db="EMBL/GenBank/DDBJ databases">
        <authorList>
            <person name="Underwood B.A."/>
            <person name="Xiao Y."/>
            <person name="Moskal W."/>
            <person name="Monaghan E."/>
            <person name="Wang W."/>
            <person name="Redman J."/>
            <person name="Wu H.C."/>
            <person name="Utterback T."/>
            <person name="Town C.D."/>
        </authorList>
    </citation>
    <scope>NUCLEOTIDE SEQUENCE</scope>
</reference>
<evidence type="ECO:0000256" key="1">
    <source>
        <dbReference type="ARBA" id="ARBA00001798"/>
    </source>
</evidence>
<dbReference type="eggNOG" id="KOG1812">
    <property type="taxonomic scope" value="Eukaryota"/>
</dbReference>
<reference evidence="19" key="5">
    <citation type="submission" date="2011-02" db="EMBL/GenBank/DDBJ databases">
        <authorList>
            <consortium name="TAIR"/>
            <person name="Swarbreck D."/>
            <person name="Lamesch P."/>
            <person name="Wilks C."/>
            <person name="Huala E."/>
        </authorList>
    </citation>
    <scope>NUCLEOTIDE SEQUENCE</scope>
</reference>
<dbReference type="GO" id="GO:0004523">
    <property type="term" value="F:RNA-DNA hybrid ribonuclease activity"/>
    <property type="evidence" value="ECO:0007669"/>
    <property type="project" value="InterPro"/>
</dbReference>
<reference evidence="20" key="7">
    <citation type="journal article" date="2017" name="Plant J.">
        <title>Araport11: a complete reannotation of the Arabidopsis thaliana reference genome.</title>
        <authorList>
            <person name="Cheng C.Y."/>
            <person name="Krishnakumar V."/>
            <person name="Chan A.P."/>
            <person name="Thibaud-Nissen F."/>
            <person name="Schobel S."/>
            <person name="Town C.D."/>
        </authorList>
    </citation>
    <scope>GENOME REANNOTATION</scope>
    <source>
        <strain evidence="20">cv. Columbia</strain>
    </source>
</reference>
<reference evidence="19" key="6">
    <citation type="submission" date="2016-05" db="EMBL/GenBank/DDBJ databases">
        <authorList>
            <person name="Krishnakumar V."/>
            <person name="Cheng C.-Y."/>
            <person name="Chan A.P."/>
            <person name="Schobel S."/>
            <person name="Kim M."/>
            <person name="Ferlanti E.S."/>
            <person name="Belyaeva I."/>
            <person name="Rosen B.D."/>
            <person name="Micklem G."/>
            <person name="Miller J.R."/>
            <person name="Vaughn M."/>
            <person name="Town C.D."/>
        </authorList>
    </citation>
    <scope>NUCLEOTIDE SEQUENCE</scope>
</reference>
<dbReference type="CDD" id="cd22584">
    <property type="entry name" value="Rcat_RBR_unk"/>
    <property type="match status" value="1"/>
</dbReference>
<dbReference type="EMBL" id="CP002685">
    <property type="protein sequence ID" value="AEC06901.1"/>
    <property type="molecule type" value="Genomic_DNA"/>
</dbReference>
<comment type="function">
    <text evidence="3">Might act as an E3 ubiquitin-protein ligase, or as part of E3 complex, which accepts ubiquitin from specific E2 ubiquitin-conjugating enzymes and then transfers it to substrates.</text>
</comment>
<sequence length="418" mass="47192">MDNHLELAIKDAITADDLKRVDQETQHPLLAQELDLDSLENPPRATTHTYRLYSKGLVSEELIKDDTMLVVGLGLSLCDSHDYTKQEINKALRNQKLAAHPEAAELAAIIHGLKWALELGIERIQFFCDDSNILAYVTRKAAPNESIVAKLLEHVSLLQTRFTSCQALATVSRDDIVSVIKLAKDAIASQTRWCEGDTEYESCPVCYAYVSPNDKFEVQGCFHRICVTCMRKPFSSEQILRGNTAICPYPDCENDLVPEDCRAFADADAITLMIQRKKEKAIPVKDRVYCPNPSCSFLMSDLDLIRHISKNPRHSEEARKCMECGLSFCKKCHVPWHYKKTCDEFKKSESYLKSDAAILESFVKTQGWKKCSQCQSIVQHGGGCQQMTCRHCKHEFCYTCGAPCKKKKLTCKCSRSGK</sequence>
<comment type="pathway">
    <text evidence="4">Protein modification; protein ubiquitination.</text>
</comment>
<evidence type="ECO:0000313" key="18">
    <source>
        <dbReference type="EMBL" id="AAV63875.1"/>
    </source>
</evidence>
<dbReference type="Pfam" id="PF13456">
    <property type="entry name" value="RVT_3"/>
    <property type="match status" value="1"/>
</dbReference>
<dbReference type="GO" id="GO:0006511">
    <property type="term" value="P:ubiquitin-dependent protein catabolic process"/>
    <property type="evidence" value="ECO:0000318"/>
    <property type="project" value="GO_Central"/>
</dbReference>
<comment type="cofactor">
    <cofactor evidence="2">
        <name>Zn(2+)</name>
        <dbReference type="ChEBI" id="CHEBI:29105"/>
    </cofactor>
</comment>
<dbReference type="Gene3D" id="3.30.420.10">
    <property type="entry name" value="Ribonuclease H-like superfamily/Ribonuclease H"/>
    <property type="match status" value="1"/>
</dbReference>
<dbReference type="GO" id="GO:0000151">
    <property type="term" value="C:ubiquitin ligase complex"/>
    <property type="evidence" value="ECO:0000318"/>
    <property type="project" value="GO_Central"/>
</dbReference>
<name>Q84RJ8_ARATH</name>
<dbReference type="ProteomicsDB" id="183636"/>
<dbReference type="SUPFAM" id="SSF57850">
    <property type="entry name" value="RING/U-box"/>
    <property type="match status" value="3"/>
</dbReference>
<reference evidence="17" key="2">
    <citation type="journal article" date="2002" name="Plant Physiol.">
        <title>Cloning and sequencing of cDNAs for hypothetical genes from chromosome 2 of Arabidopsis.</title>
        <authorList>
            <person name="Xiao Y.-L."/>
            <person name="Malik M."/>
            <person name="Whitelaw C.A."/>
            <person name="Town C.D."/>
        </authorList>
    </citation>
    <scope>NUCLEOTIDE SEQUENCE</scope>
</reference>
<dbReference type="GeneID" id="816480"/>
<comment type="similarity">
    <text evidence="5">Belongs to the RBR family. Ariadne subfamily.</text>
</comment>
<evidence type="ECO:0000256" key="11">
    <source>
        <dbReference type="ARBA" id="ARBA00022786"/>
    </source>
</evidence>
<dbReference type="Gene3D" id="1.20.120.1750">
    <property type="match status" value="1"/>
</dbReference>
<dbReference type="UniPathway" id="UPA00143"/>
<evidence type="ECO:0000256" key="12">
    <source>
        <dbReference type="ARBA" id="ARBA00022833"/>
    </source>
</evidence>
<keyword evidence="11" id="KW-0833">Ubl conjugation pathway</keyword>
<dbReference type="InterPro" id="IPR001841">
    <property type="entry name" value="Znf_RING"/>
</dbReference>
<comment type="catalytic activity">
    <reaction evidence="1">
        <text>[E2 ubiquitin-conjugating enzyme]-S-ubiquitinyl-L-cysteine + [acceptor protein]-L-lysine = [E2 ubiquitin-conjugating enzyme]-L-cysteine + [acceptor protein]-N(6)-ubiquitinyl-L-lysine.</text>
        <dbReference type="EC" id="2.3.2.31"/>
    </reaction>
</comment>
<evidence type="ECO:0000313" key="20">
    <source>
        <dbReference type="Proteomes" id="UP000006548"/>
    </source>
</evidence>
<evidence type="ECO:0000256" key="8">
    <source>
        <dbReference type="ARBA" id="ARBA00022723"/>
    </source>
</evidence>
<keyword evidence="10 13" id="KW-0863">Zinc-finger</keyword>
<dbReference type="GO" id="GO:0031624">
    <property type="term" value="F:ubiquitin conjugating enzyme binding"/>
    <property type="evidence" value="ECO:0000318"/>
    <property type="project" value="GO_Central"/>
</dbReference>
<dbReference type="GO" id="GO:0061630">
    <property type="term" value="F:ubiquitin protein ligase activity"/>
    <property type="evidence" value="ECO:0000318"/>
    <property type="project" value="GO_Central"/>
</dbReference>
<dbReference type="InterPro" id="IPR031127">
    <property type="entry name" value="E3_UB_ligase_RBR"/>
</dbReference>
<gene>
    <name evidence="16 19" type="ordered locus">At2g19610</name>
    <name evidence="17" type="ordered locus">At2g19610/F3P11.21</name>
    <name evidence="19" type="ORF">F3P11.21</name>
    <name evidence="19" type="ORF">F3P11_21</name>
</gene>
<dbReference type="CDD" id="cd22582">
    <property type="entry name" value="BRcat_RBR_unk"/>
    <property type="match status" value="1"/>
</dbReference>
<dbReference type="InterPro" id="IPR013083">
    <property type="entry name" value="Znf_RING/FYVE/PHD"/>
</dbReference>
<keyword evidence="12" id="KW-0862">Zinc</keyword>
<dbReference type="InterPro" id="IPR017907">
    <property type="entry name" value="Znf_RING_CS"/>
</dbReference>
<dbReference type="TAIR" id="AT2G19610"/>
<dbReference type="EMBL" id="AY231421">
    <property type="protein sequence ID" value="AAO86849.1"/>
    <property type="molecule type" value="mRNA"/>
</dbReference>
<evidence type="ECO:0000313" key="17">
    <source>
        <dbReference type="EMBL" id="AAO86849.1"/>
    </source>
</evidence>
<dbReference type="GO" id="GO:0008270">
    <property type="term" value="F:zinc ion binding"/>
    <property type="evidence" value="ECO:0007669"/>
    <property type="project" value="UniProtKB-KW"/>
</dbReference>
<dbReference type="EMBL" id="AY773846">
    <property type="protein sequence ID" value="AAV63875.1"/>
    <property type="molecule type" value="mRNA"/>
</dbReference>
<dbReference type="InterPro" id="IPR002867">
    <property type="entry name" value="IBR_dom"/>
</dbReference>
<reference evidence="17" key="3">
    <citation type="submission" date="2003-02" db="EMBL/GenBank/DDBJ databases">
        <title>Reconstruction of cDNA sequences for hypothetical genes in Arabidopsis thaliana from 5' and 3' RACE products.</title>
        <authorList>
            <person name="Xiao Y."/>
            <person name="Smith S.R."/>
            <person name="Ishmael N."/>
            <person name="Kumar N."/>
            <person name="Redman J."/>
            <person name="Riedmuller S."/>
            <person name="Utterback T."/>
            <person name="Whitelaw C.A."/>
            <person name="Fraser C.M."/>
            <person name="Town C.D."/>
        </authorList>
    </citation>
    <scope>NUCLEOTIDE SEQUENCE</scope>
</reference>
<keyword evidence="20" id="KW-1185">Reference proteome</keyword>
<dbReference type="PANTHER" id="PTHR11685">
    <property type="entry name" value="RBR FAMILY RING FINGER AND IBR DOMAIN-CONTAINING"/>
    <property type="match status" value="1"/>
</dbReference>
<protein>
    <recommendedName>
        <fullName evidence="6">RBR-type E3 ubiquitin transferase</fullName>
        <ecNumber evidence="6">2.3.2.31</ecNumber>
    </recommendedName>
</protein>
<evidence type="ECO:0000256" key="6">
    <source>
        <dbReference type="ARBA" id="ARBA00012251"/>
    </source>
</evidence>
<dbReference type="GO" id="GO:0003676">
    <property type="term" value="F:nucleic acid binding"/>
    <property type="evidence" value="ECO:0007669"/>
    <property type="project" value="InterPro"/>
</dbReference>
<dbReference type="EC" id="2.3.2.31" evidence="6"/>
<dbReference type="GO" id="GO:0016567">
    <property type="term" value="P:protein ubiquitination"/>
    <property type="evidence" value="ECO:0007669"/>
    <property type="project" value="UniProtKB-UniPathway"/>
</dbReference>
<dbReference type="FunCoup" id="Q84RJ8">
    <property type="interactions" value="1079"/>
</dbReference>
<feature type="domain" description="RING-type" evidence="15">
    <location>
        <begin position="199"/>
        <end position="418"/>
    </location>
</feature>
<dbReference type="PaxDb" id="3702-AT2G19610.2"/>
<keyword evidence="8" id="KW-0479">Metal-binding</keyword>
<organism evidence="17">
    <name type="scientific">Arabidopsis thaliana</name>
    <name type="common">Mouse-ear cress</name>
    <dbReference type="NCBI Taxonomy" id="3702"/>
    <lineage>
        <taxon>Eukaryota</taxon>
        <taxon>Viridiplantae</taxon>
        <taxon>Streptophyta</taxon>
        <taxon>Embryophyta</taxon>
        <taxon>Tracheophyta</taxon>
        <taxon>Spermatophyta</taxon>
        <taxon>Magnoliopsida</taxon>
        <taxon>eudicotyledons</taxon>
        <taxon>Gunneridae</taxon>
        <taxon>Pentapetalae</taxon>
        <taxon>rosids</taxon>
        <taxon>malvids</taxon>
        <taxon>Brassicales</taxon>
        <taxon>Brassicaceae</taxon>
        <taxon>Camelineae</taxon>
        <taxon>Arabidopsis</taxon>
    </lineage>
</organism>
<dbReference type="OMA" id="NEYETCP"/>
<dbReference type="Gene3D" id="3.30.40.10">
    <property type="entry name" value="Zinc/RING finger domain, C3HC4 (zinc finger)"/>
    <property type="match status" value="1"/>
</dbReference>
<evidence type="ECO:0000256" key="7">
    <source>
        <dbReference type="ARBA" id="ARBA00022679"/>
    </source>
</evidence>
<dbReference type="GO" id="GO:0005737">
    <property type="term" value="C:cytoplasm"/>
    <property type="evidence" value="ECO:0000318"/>
    <property type="project" value="GO_Central"/>
</dbReference>
<dbReference type="InterPro" id="IPR044066">
    <property type="entry name" value="TRIAD_supradom"/>
</dbReference>
<keyword evidence="7" id="KW-0808">Transferase</keyword>
<dbReference type="InterPro" id="IPR036397">
    <property type="entry name" value="RNaseH_sf"/>
</dbReference>
<evidence type="ECO:0000256" key="5">
    <source>
        <dbReference type="ARBA" id="ARBA00005884"/>
    </source>
</evidence>
<dbReference type="Pfam" id="PF01485">
    <property type="entry name" value="IBR"/>
    <property type="match status" value="2"/>
</dbReference>
<dbReference type="Proteomes" id="UP000006548">
    <property type="component" value="Chromosome 2"/>
</dbReference>
<evidence type="ECO:0000313" key="19">
    <source>
        <dbReference type="EMBL" id="AEC06901.1"/>
    </source>
</evidence>